<evidence type="ECO:0000256" key="1">
    <source>
        <dbReference type="ARBA" id="ARBA00001917"/>
    </source>
</evidence>
<evidence type="ECO:0000256" key="2">
    <source>
        <dbReference type="ARBA" id="ARBA00023002"/>
    </source>
</evidence>
<dbReference type="RefSeq" id="WP_379069487.1">
    <property type="nucleotide sequence ID" value="NZ_JBHTIT010000001.1"/>
</dbReference>
<dbReference type="PANTHER" id="PTHR10578:SF143">
    <property type="entry name" value="FMN-DEPENDENT ALPHA-HYDROXY ACID DEHYDROGENASE PB1A11.03"/>
    <property type="match status" value="1"/>
</dbReference>
<dbReference type="InterPro" id="IPR013785">
    <property type="entry name" value="Aldolase_TIM"/>
</dbReference>
<comment type="caution">
    <text evidence="5">The sequence shown here is derived from an EMBL/GenBank/DDBJ whole genome shotgun (WGS) entry which is preliminary data.</text>
</comment>
<dbReference type="Proteomes" id="UP001597044">
    <property type="component" value="Unassembled WGS sequence"/>
</dbReference>
<gene>
    <name evidence="5" type="ORF">ACFQ0F_04345</name>
</gene>
<evidence type="ECO:0000313" key="6">
    <source>
        <dbReference type="Proteomes" id="UP001597044"/>
    </source>
</evidence>
<dbReference type="PROSITE" id="PS51349">
    <property type="entry name" value="FMN_HYDROXY_ACID_DH_2"/>
    <property type="match status" value="1"/>
</dbReference>
<sequence length="372" mass="39898">MPQRPSPLTQIPADIVCAEDYERWAERNMSSAVFAHLSEGSVADTTLRANRRAFERHAIYNRILVAGDHGSTELMLCGQRFRHPFLLAPVAHQGLFHADAELASAQAANALEAGLVLSTLSSTRLEEVAAQTQAPRWFQLYFQASKNATLSLVRRAEAAGYGAIVVTLDVPVHGVRRSSQRLGFTLPAHLNAVNLKDIDDGPTRAISRDDSTVFQGYMADAPTWEDLAWLLKSTTLPVLVKGVTHPDDALRLQSLGVAGIIVSTHGGRALDGGMASLDALPAIRQAVGPDLTLLLDSGVRSGTDVFKAIALGANAVMIGRPYIYALATAGALGVAHLLRILRDELEITMAQAGCLHINDIGPHTLFSPSHLC</sequence>
<comment type="similarity">
    <text evidence="3">Belongs to the FMN-dependent alpha-hydroxy acid dehydrogenase family.</text>
</comment>
<dbReference type="Pfam" id="PF01070">
    <property type="entry name" value="FMN_dh"/>
    <property type="match status" value="1"/>
</dbReference>
<keyword evidence="2" id="KW-0560">Oxidoreductase</keyword>
<feature type="domain" description="FMN hydroxy acid dehydrogenase" evidence="4">
    <location>
        <begin position="10"/>
        <end position="370"/>
    </location>
</feature>
<dbReference type="InterPro" id="IPR000262">
    <property type="entry name" value="FMN-dep_DH"/>
</dbReference>
<dbReference type="SUPFAM" id="SSF51395">
    <property type="entry name" value="FMN-linked oxidoreductases"/>
    <property type="match status" value="1"/>
</dbReference>
<dbReference type="InterPro" id="IPR037396">
    <property type="entry name" value="FMN_HAD"/>
</dbReference>
<proteinExistence type="inferred from homology"/>
<organism evidence="5 6">
    <name type="scientific">Paraperlucidibaca wandonensis</name>
    <dbReference type="NCBI Taxonomy" id="1268273"/>
    <lineage>
        <taxon>Bacteria</taxon>
        <taxon>Pseudomonadati</taxon>
        <taxon>Pseudomonadota</taxon>
        <taxon>Gammaproteobacteria</taxon>
        <taxon>Moraxellales</taxon>
        <taxon>Moraxellaceae</taxon>
        <taxon>Paraperlucidibaca</taxon>
    </lineage>
</organism>
<evidence type="ECO:0000313" key="5">
    <source>
        <dbReference type="EMBL" id="MFD0949625.1"/>
    </source>
</evidence>
<dbReference type="Gene3D" id="3.20.20.70">
    <property type="entry name" value="Aldolase class I"/>
    <property type="match status" value="1"/>
</dbReference>
<protein>
    <submittedName>
        <fullName evidence="5">Alpha-hydroxy-acid oxidizing protein</fullName>
    </submittedName>
</protein>
<name>A0ABW3HDU9_9GAMM</name>
<keyword evidence="6" id="KW-1185">Reference proteome</keyword>
<dbReference type="CDD" id="cd02809">
    <property type="entry name" value="alpha_hydroxyacid_oxid_FMN"/>
    <property type="match status" value="1"/>
</dbReference>
<dbReference type="EMBL" id="JBHTIT010000001">
    <property type="protein sequence ID" value="MFD0949625.1"/>
    <property type="molecule type" value="Genomic_DNA"/>
</dbReference>
<evidence type="ECO:0000256" key="3">
    <source>
        <dbReference type="ARBA" id="ARBA00024042"/>
    </source>
</evidence>
<dbReference type="PANTHER" id="PTHR10578">
    <property type="entry name" value="S -2-HYDROXY-ACID OXIDASE-RELATED"/>
    <property type="match status" value="1"/>
</dbReference>
<comment type="cofactor">
    <cofactor evidence="1">
        <name>FMN</name>
        <dbReference type="ChEBI" id="CHEBI:58210"/>
    </cofactor>
</comment>
<reference evidence="6" key="1">
    <citation type="journal article" date="2019" name="Int. J. Syst. Evol. Microbiol.">
        <title>The Global Catalogue of Microorganisms (GCM) 10K type strain sequencing project: providing services to taxonomists for standard genome sequencing and annotation.</title>
        <authorList>
            <consortium name="The Broad Institute Genomics Platform"/>
            <consortium name="The Broad Institute Genome Sequencing Center for Infectious Disease"/>
            <person name="Wu L."/>
            <person name="Ma J."/>
        </authorList>
    </citation>
    <scope>NUCLEOTIDE SEQUENCE [LARGE SCALE GENOMIC DNA]</scope>
    <source>
        <strain evidence="6">CCUG 63419</strain>
    </source>
</reference>
<dbReference type="PIRSF" id="PIRSF000138">
    <property type="entry name" value="Al-hdrx_acd_dh"/>
    <property type="match status" value="1"/>
</dbReference>
<dbReference type="InterPro" id="IPR012133">
    <property type="entry name" value="Alpha-hydoxy_acid_DH_FMN"/>
</dbReference>
<accession>A0ABW3HDU9</accession>
<evidence type="ECO:0000259" key="4">
    <source>
        <dbReference type="PROSITE" id="PS51349"/>
    </source>
</evidence>